<evidence type="ECO:0000256" key="1">
    <source>
        <dbReference type="SAM" id="MobiDB-lite"/>
    </source>
</evidence>
<accession>A0A4C1UU01</accession>
<evidence type="ECO:0000313" key="3">
    <source>
        <dbReference type="Proteomes" id="UP000299102"/>
    </source>
</evidence>
<dbReference type="AlphaFoldDB" id="A0A4C1UU01"/>
<protein>
    <submittedName>
        <fullName evidence="2">Uncharacterized protein</fullName>
    </submittedName>
</protein>
<proteinExistence type="predicted"/>
<dbReference type="Proteomes" id="UP000299102">
    <property type="component" value="Unassembled WGS sequence"/>
</dbReference>
<name>A0A4C1UU01_EUMVA</name>
<feature type="region of interest" description="Disordered" evidence="1">
    <location>
        <begin position="1"/>
        <end position="30"/>
    </location>
</feature>
<gene>
    <name evidence="2" type="ORF">EVAR_18398_1</name>
</gene>
<feature type="region of interest" description="Disordered" evidence="1">
    <location>
        <begin position="62"/>
        <end position="86"/>
    </location>
</feature>
<evidence type="ECO:0000313" key="2">
    <source>
        <dbReference type="EMBL" id="GBP29918.1"/>
    </source>
</evidence>
<dbReference type="EMBL" id="BGZK01000226">
    <property type="protein sequence ID" value="GBP29918.1"/>
    <property type="molecule type" value="Genomic_DNA"/>
</dbReference>
<organism evidence="2 3">
    <name type="scientific">Eumeta variegata</name>
    <name type="common">Bagworm moth</name>
    <name type="synonym">Eumeta japonica</name>
    <dbReference type="NCBI Taxonomy" id="151549"/>
    <lineage>
        <taxon>Eukaryota</taxon>
        <taxon>Metazoa</taxon>
        <taxon>Ecdysozoa</taxon>
        <taxon>Arthropoda</taxon>
        <taxon>Hexapoda</taxon>
        <taxon>Insecta</taxon>
        <taxon>Pterygota</taxon>
        <taxon>Neoptera</taxon>
        <taxon>Endopterygota</taxon>
        <taxon>Lepidoptera</taxon>
        <taxon>Glossata</taxon>
        <taxon>Ditrysia</taxon>
        <taxon>Tineoidea</taxon>
        <taxon>Psychidae</taxon>
        <taxon>Oiketicinae</taxon>
        <taxon>Eumeta</taxon>
    </lineage>
</organism>
<keyword evidence="3" id="KW-1185">Reference proteome</keyword>
<sequence>MTPKRRPRSVSSSALKSKAGRRPNPAALTRIGIEGKTMITIQNVLYSQKPSQSTSLILHLHPPTAGPRRLHSLPHHNEVNNPKAFH</sequence>
<comment type="caution">
    <text evidence="2">The sequence shown here is derived from an EMBL/GenBank/DDBJ whole genome shotgun (WGS) entry which is preliminary data.</text>
</comment>
<reference evidence="2 3" key="1">
    <citation type="journal article" date="2019" name="Commun. Biol.">
        <title>The bagworm genome reveals a unique fibroin gene that provides high tensile strength.</title>
        <authorList>
            <person name="Kono N."/>
            <person name="Nakamura H."/>
            <person name="Ohtoshi R."/>
            <person name="Tomita M."/>
            <person name="Numata K."/>
            <person name="Arakawa K."/>
        </authorList>
    </citation>
    <scope>NUCLEOTIDE SEQUENCE [LARGE SCALE GENOMIC DNA]</scope>
</reference>